<dbReference type="InterPro" id="IPR036869">
    <property type="entry name" value="J_dom_sf"/>
</dbReference>
<evidence type="ECO:0000256" key="2">
    <source>
        <dbReference type="ARBA" id="ARBA00022729"/>
    </source>
</evidence>
<evidence type="ECO:0000259" key="6">
    <source>
        <dbReference type="PROSITE" id="PS50076"/>
    </source>
</evidence>
<keyword evidence="2 5" id="KW-0732">Signal</keyword>
<dbReference type="InterPro" id="IPR051727">
    <property type="entry name" value="DnaJ_C3_Co-chaperones"/>
</dbReference>
<protein>
    <submittedName>
        <fullName evidence="7">DnaJ-like chaperone Jem1p</fullName>
    </submittedName>
</protein>
<organism evidence="7 8">
    <name type="scientific">[Candida] anglica</name>
    <dbReference type="NCBI Taxonomy" id="148631"/>
    <lineage>
        <taxon>Eukaryota</taxon>
        <taxon>Fungi</taxon>
        <taxon>Dikarya</taxon>
        <taxon>Ascomycota</taxon>
        <taxon>Saccharomycotina</taxon>
        <taxon>Pichiomycetes</taxon>
        <taxon>Debaryomycetaceae</taxon>
        <taxon>Kurtzmaniella</taxon>
    </lineage>
</organism>
<accession>A0ABP0ELQ0</accession>
<dbReference type="InterPro" id="IPR011990">
    <property type="entry name" value="TPR-like_helical_dom_sf"/>
</dbReference>
<gene>
    <name evidence="7" type="primary">JEM1</name>
    <name evidence="7" type="ORF">CAAN4_H05666</name>
</gene>
<feature type="compositionally biased region" description="Low complexity" evidence="4">
    <location>
        <begin position="452"/>
        <end position="479"/>
    </location>
</feature>
<dbReference type="EMBL" id="OZ004260">
    <property type="protein sequence ID" value="CAK7920716.1"/>
    <property type="molecule type" value="Genomic_DNA"/>
</dbReference>
<sequence>MKHIYVLAVQVLVLINIVIASDGGLLSKIQQANSLLSTEGPTINVLQFYEDLIREIEVDTDNTITSQLPQIYLKRAIISISLNKINSAISDLKICLKLDPKMKPAKKRLVDLLMERGDFDQVSNVIKGTPILPEDQETYNQIEQFKDSYGKAQEFYKQKDYKQCSSILEEQVFIISPSNLDSYKLHIECLKLKLQMENDNDDNDSFRNIIKSMSHILKKSTSPMQNLMIYDRLSSYLLFTQVQFDLSWTYVKNCLRIDNEYKSCGDLSKFYFKFQDLLKLLERYSIMNGHYYMETETAGSIDPEIILDEKDYKFINKFLFEDELKVSKLDKKKLPYSINNNFEYLKYKANNFGKDEQLPYVSFLDDLQELACESYIQIKDYGKSSNKICSEIKESSSNPFFPLHVQQVDKLLKKKNFHEAKRLLERFNKNVRHSKLFELRSKKIAEYEQRQQHQQQQQRFRQQQHQQRQYQHQQQQQQQNNNINHDIDYYKVLDVAKDADERTIKKAHRTQTLKYHPDKYKGNDLTPEQIENKMQEINLAYEVLSKKESREEYDRGGGQQQHHFGGGGQQGFNFGGFGGGGGHDFFSQFMHGGMKFG</sequence>
<dbReference type="SUPFAM" id="SSF46565">
    <property type="entry name" value="Chaperone J-domain"/>
    <property type="match status" value="1"/>
</dbReference>
<dbReference type="SUPFAM" id="SSF48452">
    <property type="entry name" value="TPR-like"/>
    <property type="match status" value="1"/>
</dbReference>
<comment type="subcellular location">
    <subcellularLocation>
        <location evidence="1">Endoplasmic reticulum</location>
    </subcellularLocation>
</comment>
<dbReference type="Gene3D" id="1.10.287.110">
    <property type="entry name" value="DnaJ domain"/>
    <property type="match status" value="1"/>
</dbReference>
<dbReference type="PANTHER" id="PTHR44140:SF2">
    <property type="entry name" value="LD25575P"/>
    <property type="match status" value="1"/>
</dbReference>
<dbReference type="Gene3D" id="1.25.40.10">
    <property type="entry name" value="Tetratricopeptide repeat domain"/>
    <property type="match status" value="1"/>
</dbReference>
<evidence type="ECO:0000256" key="5">
    <source>
        <dbReference type="SAM" id="SignalP"/>
    </source>
</evidence>
<dbReference type="CDD" id="cd06257">
    <property type="entry name" value="DnaJ"/>
    <property type="match status" value="1"/>
</dbReference>
<keyword evidence="8" id="KW-1185">Reference proteome</keyword>
<evidence type="ECO:0000313" key="8">
    <source>
        <dbReference type="Proteomes" id="UP001497600"/>
    </source>
</evidence>
<evidence type="ECO:0000313" key="7">
    <source>
        <dbReference type="EMBL" id="CAK7920716.1"/>
    </source>
</evidence>
<evidence type="ECO:0000256" key="3">
    <source>
        <dbReference type="ARBA" id="ARBA00022824"/>
    </source>
</evidence>
<feature type="signal peptide" evidence="5">
    <location>
        <begin position="1"/>
        <end position="20"/>
    </location>
</feature>
<dbReference type="SMART" id="SM00271">
    <property type="entry name" value="DnaJ"/>
    <property type="match status" value="1"/>
</dbReference>
<evidence type="ECO:0000256" key="4">
    <source>
        <dbReference type="SAM" id="MobiDB-lite"/>
    </source>
</evidence>
<name>A0ABP0ELQ0_9ASCO</name>
<dbReference type="Pfam" id="PF00226">
    <property type="entry name" value="DnaJ"/>
    <property type="match status" value="1"/>
</dbReference>
<keyword evidence="3" id="KW-0256">Endoplasmic reticulum</keyword>
<feature type="region of interest" description="Disordered" evidence="4">
    <location>
        <begin position="448"/>
        <end position="482"/>
    </location>
</feature>
<dbReference type="PANTHER" id="PTHR44140">
    <property type="entry name" value="LD25575P"/>
    <property type="match status" value="1"/>
</dbReference>
<dbReference type="InterPro" id="IPR001623">
    <property type="entry name" value="DnaJ_domain"/>
</dbReference>
<reference evidence="7 8" key="1">
    <citation type="submission" date="2024-01" db="EMBL/GenBank/DDBJ databases">
        <authorList>
            <consortium name="Genoscope - CEA"/>
            <person name="William W."/>
        </authorList>
    </citation>
    <scope>NUCLEOTIDE SEQUENCE [LARGE SCALE GENOMIC DNA]</scope>
    <source>
        <strain evidence="7 8">29B2s-10</strain>
    </source>
</reference>
<dbReference type="PROSITE" id="PS50076">
    <property type="entry name" value="DNAJ_2"/>
    <property type="match status" value="1"/>
</dbReference>
<evidence type="ECO:0000256" key="1">
    <source>
        <dbReference type="ARBA" id="ARBA00004240"/>
    </source>
</evidence>
<dbReference type="Proteomes" id="UP001497600">
    <property type="component" value="Chromosome H"/>
</dbReference>
<feature type="chain" id="PRO_5046185415" evidence="5">
    <location>
        <begin position="21"/>
        <end position="597"/>
    </location>
</feature>
<dbReference type="PRINTS" id="PR00625">
    <property type="entry name" value="JDOMAIN"/>
</dbReference>
<feature type="domain" description="J" evidence="6">
    <location>
        <begin position="488"/>
        <end position="557"/>
    </location>
</feature>
<proteinExistence type="predicted"/>